<dbReference type="Proteomes" id="UP000183508">
    <property type="component" value="Unassembled WGS sequence"/>
</dbReference>
<dbReference type="AlphaFoldDB" id="A0A1I7K999"/>
<dbReference type="InterPro" id="IPR004394">
    <property type="entry name" value="Iojap/RsfS/C7orf30"/>
</dbReference>
<comment type="function">
    <text evidence="2">Functions as a ribosomal silencing factor. Interacts with ribosomal protein uL14 (rplN), blocking formation of intersubunit bridge B8. Prevents association of the 30S and 50S ribosomal subunits and the formation of functional ribosomes, thus repressing translation.</text>
</comment>
<keyword evidence="2" id="KW-0963">Cytoplasm</keyword>
<dbReference type="Pfam" id="PF02410">
    <property type="entry name" value="RsfS"/>
    <property type="match status" value="1"/>
</dbReference>
<accession>A0A1I7K999</accession>
<keyword evidence="2" id="KW-0810">Translation regulation</keyword>
<evidence type="ECO:0000256" key="1">
    <source>
        <dbReference type="ARBA" id="ARBA00010574"/>
    </source>
</evidence>
<keyword evidence="4" id="KW-1185">Reference proteome</keyword>
<comment type="similarity">
    <text evidence="1 2">Belongs to the Iojap/RsfS family.</text>
</comment>
<dbReference type="PANTHER" id="PTHR21043">
    <property type="entry name" value="IOJAP SUPERFAMILY ORTHOLOG"/>
    <property type="match status" value="1"/>
</dbReference>
<protein>
    <recommendedName>
        <fullName evidence="2">Ribosomal silencing factor RsfS</fullName>
    </recommendedName>
</protein>
<dbReference type="OrthoDB" id="9793681at2"/>
<dbReference type="PANTHER" id="PTHR21043:SF0">
    <property type="entry name" value="MITOCHONDRIAL ASSEMBLY OF RIBOSOMAL LARGE SUBUNIT PROTEIN 1"/>
    <property type="match status" value="1"/>
</dbReference>
<keyword evidence="2" id="KW-0678">Repressor</keyword>
<dbReference type="eggNOG" id="COG0799">
    <property type="taxonomic scope" value="Bacteria"/>
</dbReference>
<sequence length="118" mass="13097">MTHSVDHIALEAASAAADKKAKDIVVLDIHDLTPVADYFVICSANSGTQVEAVARAVTDKMAQLGVPCRGTEGMDEARWVLLDFGDVVVHVFRPEEREFYHLERLWGDARQVPFEMAQ</sequence>
<comment type="subcellular location">
    <subcellularLocation>
        <location evidence="2">Cytoplasm</location>
    </subcellularLocation>
</comment>
<dbReference type="GO" id="GO:0090071">
    <property type="term" value="P:negative regulation of ribosome biogenesis"/>
    <property type="evidence" value="ECO:0007669"/>
    <property type="project" value="UniProtKB-UniRule"/>
</dbReference>
<comment type="subunit">
    <text evidence="2">Interacts with ribosomal protein uL14 (rplN).</text>
</comment>
<organism evidence="3 4">
    <name type="scientific">Alicyclobacillus macrosporangiidus</name>
    <dbReference type="NCBI Taxonomy" id="392015"/>
    <lineage>
        <taxon>Bacteria</taxon>
        <taxon>Bacillati</taxon>
        <taxon>Bacillota</taxon>
        <taxon>Bacilli</taxon>
        <taxon>Bacillales</taxon>
        <taxon>Alicyclobacillaceae</taxon>
        <taxon>Alicyclobacillus</taxon>
    </lineage>
</organism>
<dbReference type="STRING" id="392015.SAMN05421543_11478"/>
<name>A0A1I7K999_9BACL</name>
<proteinExistence type="inferred from homology"/>
<dbReference type="EMBL" id="FPBV01000014">
    <property type="protein sequence ID" value="SFU93988.1"/>
    <property type="molecule type" value="Genomic_DNA"/>
</dbReference>
<evidence type="ECO:0000313" key="3">
    <source>
        <dbReference type="EMBL" id="SFU93988.1"/>
    </source>
</evidence>
<evidence type="ECO:0000256" key="2">
    <source>
        <dbReference type="HAMAP-Rule" id="MF_01477"/>
    </source>
</evidence>
<dbReference type="NCBIfam" id="TIGR00090">
    <property type="entry name" value="rsfS_iojap_ybeB"/>
    <property type="match status" value="1"/>
</dbReference>
<dbReference type="InterPro" id="IPR043519">
    <property type="entry name" value="NT_sf"/>
</dbReference>
<evidence type="ECO:0000313" key="4">
    <source>
        <dbReference type="Proteomes" id="UP000183508"/>
    </source>
</evidence>
<reference evidence="4" key="1">
    <citation type="submission" date="2016-10" db="EMBL/GenBank/DDBJ databases">
        <authorList>
            <person name="Varghese N."/>
        </authorList>
    </citation>
    <scope>NUCLEOTIDE SEQUENCE [LARGE SCALE GENOMIC DNA]</scope>
    <source>
        <strain evidence="4">DSM 17980</strain>
    </source>
</reference>
<dbReference type="GO" id="GO:0005737">
    <property type="term" value="C:cytoplasm"/>
    <property type="evidence" value="ECO:0007669"/>
    <property type="project" value="UniProtKB-SubCell"/>
</dbReference>
<dbReference type="HAMAP" id="MF_01477">
    <property type="entry name" value="Iojap_RsfS"/>
    <property type="match status" value="1"/>
</dbReference>
<dbReference type="SUPFAM" id="SSF81301">
    <property type="entry name" value="Nucleotidyltransferase"/>
    <property type="match status" value="1"/>
</dbReference>
<dbReference type="Gene3D" id="3.30.460.10">
    <property type="entry name" value="Beta Polymerase, domain 2"/>
    <property type="match status" value="1"/>
</dbReference>
<dbReference type="GO" id="GO:0017148">
    <property type="term" value="P:negative regulation of translation"/>
    <property type="evidence" value="ECO:0007669"/>
    <property type="project" value="UniProtKB-UniRule"/>
</dbReference>
<dbReference type="RefSeq" id="WP_074953732.1">
    <property type="nucleotide sequence ID" value="NZ_FPBV01000014.1"/>
</dbReference>
<dbReference type="GO" id="GO:0043023">
    <property type="term" value="F:ribosomal large subunit binding"/>
    <property type="evidence" value="ECO:0007669"/>
    <property type="project" value="TreeGrafter"/>
</dbReference>
<gene>
    <name evidence="2" type="primary">rsfS</name>
    <name evidence="3" type="ORF">SAMN05421543_11478</name>
</gene>
<dbReference type="GO" id="GO:0042256">
    <property type="term" value="P:cytosolic ribosome assembly"/>
    <property type="evidence" value="ECO:0007669"/>
    <property type="project" value="UniProtKB-UniRule"/>
</dbReference>